<gene>
    <name evidence="1" type="ORF">RhiirA1_433607</name>
</gene>
<dbReference type="PANTHER" id="PTHR10067:SF13">
    <property type="entry name" value="PHOSPHATIDYLSERINE DECARBOXYLASE"/>
    <property type="match status" value="1"/>
</dbReference>
<evidence type="ECO:0000313" key="1">
    <source>
        <dbReference type="EMBL" id="PKC73115.1"/>
    </source>
</evidence>
<dbReference type="InterPro" id="IPR003817">
    <property type="entry name" value="PS_Dcarbxylase"/>
</dbReference>
<dbReference type="VEuPathDB" id="FungiDB:RhiirA1_433607"/>
<reference evidence="1 2" key="1">
    <citation type="submission" date="2017-10" db="EMBL/GenBank/DDBJ databases">
        <title>Extensive intraspecific genome diversity in a model arbuscular mycorrhizal fungus.</title>
        <authorList>
            <person name="Chen E.C.H."/>
            <person name="Morin E."/>
            <person name="Baudet D."/>
            <person name="Noel J."/>
            <person name="Ndikumana S."/>
            <person name="Charron P."/>
            <person name="St-Onge C."/>
            <person name="Giorgi J."/>
            <person name="Grigoriev I.V."/>
            <person name="Roux C."/>
            <person name="Martin F.M."/>
            <person name="Corradi N."/>
        </authorList>
    </citation>
    <scope>NUCLEOTIDE SEQUENCE [LARGE SCALE GENOMIC DNA]</scope>
    <source>
        <strain evidence="1 2">A1</strain>
    </source>
</reference>
<dbReference type="VEuPathDB" id="FungiDB:RhiirFUN_006213"/>
<organism evidence="1 2">
    <name type="scientific">Rhizophagus irregularis</name>
    <dbReference type="NCBI Taxonomy" id="588596"/>
    <lineage>
        <taxon>Eukaryota</taxon>
        <taxon>Fungi</taxon>
        <taxon>Fungi incertae sedis</taxon>
        <taxon>Mucoromycota</taxon>
        <taxon>Glomeromycotina</taxon>
        <taxon>Glomeromycetes</taxon>
        <taxon>Glomerales</taxon>
        <taxon>Glomeraceae</taxon>
        <taxon>Rhizophagus</taxon>
    </lineage>
</organism>
<accession>A0A2I1DT68</accession>
<dbReference type="Pfam" id="PF02666">
    <property type="entry name" value="PS_Dcarbxylase"/>
    <property type="match status" value="1"/>
</dbReference>
<dbReference type="GO" id="GO:0004609">
    <property type="term" value="F:phosphatidylserine decarboxylase activity"/>
    <property type="evidence" value="ECO:0007669"/>
    <property type="project" value="InterPro"/>
</dbReference>
<dbReference type="Proteomes" id="UP000232688">
    <property type="component" value="Unassembled WGS sequence"/>
</dbReference>
<dbReference type="EMBL" id="LLXH01000098">
    <property type="protein sequence ID" value="PKC73115.1"/>
    <property type="molecule type" value="Genomic_DNA"/>
</dbReference>
<protein>
    <submittedName>
        <fullName evidence="1">Phosphatidylserine decarboxylase-related protein</fullName>
    </submittedName>
</protein>
<comment type="caution">
    <text evidence="1">The sequence shown here is derived from an EMBL/GenBank/DDBJ whole genome shotgun (WGS) entry which is preliminary data.</text>
</comment>
<proteinExistence type="predicted"/>
<dbReference type="VEuPathDB" id="FungiDB:FUN_004067"/>
<reference evidence="1 2" key="2">
    <citation type="submission" date="2017-10" db="EMBL/GenBank/DDBJ databases">
        <title>Genome analyses suggest a sexual origin of heterokaryosis in a supposedly ancient asexual fungus.</title>
        <authorList>
            <person name="Corradi N."/>
            <person name="Sedzielewska K."/>
            <person name="Noel J."/>
            <person name="Charron P."/>
            <person name="Farinelli L."/>
            <person name="Marton T."/>
            <person name="Kruger M."/>
            <person name="Pelin A."/>
            <person name="Brachmann A."/>
            <person name="Corradi N."/>
        </authorList>
    </citation>
    <scope>NUCLEOTIDE SEQUENCE [LARGE SCALE GENOMIC DNA]</scope>
    <source>
        <strain evidence="1 2">A1</strain>
    </source>
</reference>
<dbReference type="PANTHER" id="PTHR10067">
    <property type="entry name" value="PHOSPHATIDYLSERINE DECARBOXYLASE"/>
    <property type="match status" value="1"/>
</dbReference>
<dbReference type="GO" id="GO:0008654">
    <property type="term" value="P:phospholipid biosynthetic process"/>
    <property type="evidence" value="ECO:0007669"/>
    <property type="project" value="InterPro"/>
</dbReference>
<sequence length="389" mass="43785">MIDRNNWTADFEKAVADAHSTGISEMLYIKNLSDYYNFLNDFVYWVPKEDETGSFVYRMICTMYFVLDQKSVIDYQSRIEPGCSQKGLSELSQWMVDFANEMGRFLDTPQSLTEETLRSFYTAQNYNLDAYEIPKGGWLGHSFNEFFARNFTKGTRPIDGPNNPAVIVSGADSTFDGCWNIRNDSTVILKKIRWSIKELLDDSIYGDQFADGKFMHAFLGPSDYHRQHAPVDGTVLEAKVIPGHVYLEVVVKKDPNGELVLAPIRNIDNETLSETSNVPIRPEAPDNPGYQFCQSRGLVIIKSQFGLVAVLPVGMAQVSSVVLNDKIIPSRENPNPKVKKGDEISHFQFGGSDIVLVFQKDSNVDVLANLGRHYRVGEQIAIAHNITNT</sequence>
<name>A0A2I1DT68_9GLOM</name>
<dbReference type="OrthoDB" id="5973539at2759"/>
<dbReference type="AlphaFoldDB" id="A0A2I1DT68"/>
<evidence type="ECO:0000313" key="2">
    <source>
        <dbReference type="Proteomes" id="UP000232688"/>
    </source>
</evidence>